<evidence type="ECO:0000313" key="3">
    <source>
        <dbReference type="Proteomes" id="UP000199580"/>
    </source>
</evidence>
<dbReference type="InterPro" id="IPR050834">
    <property type="entry name" value="Glycosyltransf_2"/>
</dbReference>
<keyword evidence="2" id="KW-0808">Transferase</keyword>
<dbReference type="AlphaFoldDB" id="A0A1G8VAR6"/>
<feature type="domain" description="Glycosyltransferase 2-like" evidence="1">
    <location>
        <begin position="242"/>
        <end position="379"/>
    </location>
</feature>
<dbReference type="EMBL" id="FNEZ01000002">
    <property type="protein sequence ID" value="SDJ62984.1"/>
    <property type="molecule type" value="Genomic_DNA"/>
</dbReference>
<proteinExistence type="predicted"/>
<name>A0A1G8VAR6_9FLAO</name>
<dbReference type="PANTHER" id="PTHR43685">
    <property type="entry name" value="GLYCOSYLTRANSFERASE"/>
    <property type="match status" value="1"/>
</dbReference>
<reference evidence="2 3" key="1">
    <citation type="submission" date="2016-10" db="EMBL/GenBank/DDBJ databases">
        <authorList>
            <person name="de Groot N.N."/>
        </authorList>
    </citation>
    <scope>NUCLEOTIDE SEQUENCE [LARGE SCALE GENOMIC DNA]</scope>
    <source>
        <strain evidence="2 3">CGMCC 1.10076</strain>
    </source>
</reference>
<dbReference type="Gene3D" id="3.90.550.10">
    <property type="entry name" value="Spore Coat Polysaccharide Biosynthesis Protein SpsA, Chain A"/>
    <property type="match status" value="1"/>
</dbReference>
<dbReference type="InterPro" id="IPR001173">
    <property type="entry name" value="Glyco_trans_2-like"/>
</dbReference>
<keyword evidence="3" id="KW-1185">Reference proteome</keyword>
<accession>A0A1G8VAR6</accession>
<dbReference type="RefSeq" id="WP_091392871.1">
    <property type="nucleotide sequence ID" value="NZ_BKAI01000003.1"/>
</dbReference>
<dbReference type="Proteomes" id="UP000199580">
    <property type="component" value="Unassembled WGS sequence"/>
</dbReference>
<evidence type="ECO:0000259" key="1">
    <source>
        <dbReference type="Pfam" id="PF00535"/>
    </source>
</evidence>
<dbReference type="InterPro" id="IPR029044">
    <property type="entry name" value="Nucleotide-diphossugar_trans"/>
</dbReference>
<evidence type="ECO:0000313" key="2">
    <source>
        <dbReference type="EMBL" id="SDJ62984.1"/>
    </source>
</evidence>
<dbReference type="OrthoDB" id="1326385at2"/>
<dbReference type="SUPFAM" id="SSF53448">
    <property type="entry name" value="Nucleotide-diphospho-sugar transferases"/>
    <property type="match status" value="1"/>
</dbReference>
<dbReference type="STRING" id="1128970.SAMN04487935_1256"/>
<gene>
    <name evidence="2" type="ORF">SAMN04487935_1256</name>
</gene>
<protein>
    <submittedName>
        <fullName evidence="2">Glycosyltransferase, GT2 family</fullName>
    </submittedName>
</protein>
<dbReference type="Pfam" id="PF00535">
    <property type="entry name" value="Glycos_transf_2"/>
    <property type="match status" value="1"/>
</dbReference>
<dbReference type="GO" id="GO:0016740">
    <property type="term" value="F:transferase activity"/>
    <property type="evidence" value="ECO:0007669"/>
    <property type="project" value="UniProtKB-KW"/>
</dbReference>
<dbReference type="PANTHER" id="PTHR43685:SF2">
    <property type="entry name" value="GLYCOSYLTRANSFERASE 2-LIKE DOMAIN-CONTAINING PROTEIN"/>
    <property type="match status" value="1"/>
</dbReference>
<organism evidence="2 3">
    <name type="scientific">Flavobacterium noncentrifugens</name>
    <dbReference type="NCBI Taxonomy" id="1128970"/>
    <lineage>
        <taxon>Bacteria</taxon>
        <taxon>Pseudomonadati</taxon>
        <taxon>Bacteroidota</taxon>
        <taxon>Flavobacteriia</taxon>
        <taxon>Flavobacteriales</taxon>
        <taxon>Flavobacteriaceae</taxon>
        <taxon>Flavobacterium</taxon>
    </lineage>
</organism>
<dbReference type="CDD" id="cd00761">
    <property type="entry name" value="Glyco_tranf_GTA_type"/>
    <property type="match status" value="1"/>
</dbReference>
<sequence>MIIVYHKNNTITAVAVGNAVVDALPSGSIVSGILQLAKQHPDDILIWCHDDLKQVLDTSRILKLFHHKKLLFSYRTSEGNFLDSSIGYAEESIYIKVNKKVTYPTWQMSSEVGAVHTSVLNACRSAFSEKDSLDYFLNSFAKRAMPAGLFCYSEPRLIAADASISETQKLGKADVFRFVKQHYKSRWILLLLMNLFLHKREFPLAAFLKSVFYKSRTFKKSNLSNIAIQSSKQVVNTASIDVIIPTIGRKKYLYDVLKDLAAQTHLPEKVIIVEQNPLPGSTSELDYLDAETWPFAIKHIFTHQAGACNARNVCLSHTTSEYVFLADDDNRFEPDLIEKVFDRFRQFGAECLQISYPQPKEKIKKRPVYQYPNFGAGNAFVRRSCLQDVAFNMAFEFGYDEDKDFGMQLRNKGFDILYLTDLQIVHLKAPMGGFRTKPVLLWSDAEIPPKPAPTVMLYLRQYYTKEQISGYKTNLYFKYYKYQHIRNPFPYYKAFSKQWESSVFWARKSEELS</sequence>